<dbReference type="EMBL" id="CP013987">
    <property type="protein sequence ID" value="ALZ84621.1"/>
    <property type="molecule type" value="Genomic_DNA"/>
</dbReference>
<dbReference type="Proteomes" id="UP000064137">
    <property type="component" value="Chromosome"/>
</dbReference>
<evidence type="ECO:0000259" key="2">
    <source>
        <dbReference type="Pfam" id="PF14525"/>
    </source>
</evidence>
<reference evidence="3 4" key="1">
    <citation type="submission" date="2016-01" db="EMBL/GenBank/DDBJ databases">
        <title>Annotation of Pseudomonas oryzihabitans USDA-ARS-USMARC-56511.</title>
        <authorList>
            <person name="Harhay G.P."/>
            <person name="Harhay D.M."/>
            <person name="Smith T.P.L."/>
            <person name="Bono J.L."/>
            <person name="Heaton M.P."/>
            <person name="Clawson M.L."/>
            <person name="Chitko-Mckown C.G."/>
            <person name="Capik S.F."/>
            <person name="DeDonder K.D."/>
            <person name="Apley M.D."/>
            <person name="Lubbers B.V."/>
            <person name="White B.J."/>
            <person name="Larson R.L."/>
        </authorList>
    </citation>
    <scope>NUCLEOTIDE SEQUENCE [LARGE SCALE GENOMIC DNA]</scope>
    <source>
        <strain evidence="3 4">USDA-ARS-USMARC-56511</strain>
    </source>
</reference>
<gene>
    <name evidence="3" type="ORF">APT59_10595</name>
</gene>
<dbReference type="SUPFAM" id="SSF51182">
    <property type="entry name" value="RmlC-like cupins"/>
    <property type="match status" value="2"/>
</dbReference>
<dbReference type="PANTHER" id="PTHR40943">
    <property type="entry name" value="CYTOPLASMIC PROTEIN-RELATED"/>
    <property type="match status" value="1"/>
</dbReference>
<evidence type="ECO:0000259" key="1">
    <source>
        <dbReference type="Pfam" id="PF05899"/>
    </source>
</evidence>
<dbReference type="OrthoDB" id="9799053at2"/>
<evidence type="ECO:0008006" key="5">
    <source>
        <dbReference type="Google" id="ProtNLM"/>
    </source>
</evidence>
<protein>
    <recommendedName>
        <fullName evidence="5">(S)-ureidoglycine aminohydrolase cupin domain-containing protein</fullName>
    </recommendedName>
</protein>
<accession>A0A0U4WRD0</accession>
<feature type="domain" description="(S)-ureidoglycine aminohydrolase cupin" evidence="1">
    <location>
        <begin position="162"/>
        <end position="233"/>
    </location>
</feature>
<dbReference type="InterPro" id="IPR014710">
    <property type="entry name" value="RmlC-like_jellyroll"/>
</dbReference>
<dbReference type="RefSeq" id="WP_059314812.1">
    <property type="nucleotide sequence ID" value="NZ_CP013987.1"/>
</dbReference>
<evidence type="ECO:0000313" key="3">
    <source>
        <dbReference type="EMBL" id="ALZ84621.1"/>
    </source>
</evidence>
<dbReference type="KEGG" id="por:APT59_10595"/>
<dbReference type="PANTHER" id="PTHR40943:SF1">
    <property type="entry name" value="CYTOPLASMIC PROTEIN"/>
    <property type="match status" value="1"/>
</dbReference>
<dbReference type="InterPro" id="IPR008579">
    <property type="entry name" value="UGlyAH_Cupin_dom"/>
</dbReference>
<organism evidence="3 4">
    <name type="scientific">Pseudomonas oryzihabitans</name>
    <dbReference type="NCBI Taxonomy" id="47885"/>
    <lineage>
        <taxon>Bacteria</taxon>
        <taxon>Pseudomonadati</taxon>
        <taxon>Pseudomonadota</taxon>
        <taxon>Gammaproteobacteria</taxon>
        <taxon>Pseudomonadales</taxon>
        <taxon>Pseudomonadaceae</taxon>
        <taxon>Pseudomonas</taxon>
    </lineage>
</organism>
<dbReference type="InterPro" id="IPR035418">
    <property type="entry name" value="AraC-bd_2"/>
</dbReference>
<dbReference type="Gene3D" id="2.60.120.10">
    <property type="entry name" value="Jelly Rolls"/>
    <property type="match status" value="2"/>
</dbReference>
<dbReference type="Pfam" id="PF14525">
    <property type="entry name" value="AraC_binding_2"/>
    <property type="match status" value="1"/>
</dbReference>
<sequence length="237" mass="25571">MPLLHYCQPPNDRQLPRALQPLHDDPLAAGRELHLHDGRLGYVMGSATSHSADCQLDDFPWVEVSILEAGELQLEWAGGALQLKAGDAFILPRGLSCRWRHSGELRRLFMAFPGRASEGPMPSAPLLLDPAAVREPSPPPAASVLLSPAPTATGCDLFESGGGALRVGMWECTGYVRKAVTNPHCELMLLYAGSVTLAVEGEAPCSIRAGEAVLVPAETPMAWESQETVRKLYCILR</sequence>
<feature type="domain" description="Transcription regulator HTH AraC- type ligand binding" evidence="2">
    <location>
        <begin position="28"/>
        <end position="132"/>
    </location>
</feature>
<evidence type="ECO:0000313" key="4">
    <source>
        <dbReference type="Proteomes" id="UP000064137"/>
    </source>
</evidence>
<dbReference type="Pfam" id="PF05899">
    <property type="entry name" value="Cupin_3"/>
    <property type="match status" value="1"/>
</dbReference>
<proteinExistence type="predicted"/>
<dbReference type="AlphaFoldDB" id="A0A0U4WRD0"/>
<dbReference type="InterPro" id="IPR011051">
    <property type="entry name" value="RmlC_Cupin_sf"/>
</dbReference>
<name>A0A0U4WRD0_9PSED</name>